<accession>A0A412GYG9</accession>
<feature type="domain" description="Outer membrane protein beta-barrel" evidence="3">
    <location>
        <begin position="10"/>
        <end position="194"/>
    </location>
</feature>
<dbReference type="Proteomes" id="UP000285864">
    <property type="component" value="Unassembled WGS sequence"/>
</dbReference>
<proteinExistence type="predicted"/>
<dbReference type="SUPFAM" id="SSF56925">
    <property type="entry name" value="OMPA-like"/>
    <property type="match status" value="1"/>
</dbReference>
<organism evidence="4 5">
    <name type="scientific">Phocaeicola coprocola</name>
    <dbReference type="NCBI Taxonomy" id="310298"/>
    <lineage>
        <taxon>Bacteria</taxon>
        <taxon>Pseudomonadati</taxon>
        <taxon>Bacteroidota</taxon>
        <taxon>Bacteroidia</taxon>
        <taxon>Bacteroidales</taxon>
        <taxon>Bacteroidaceae</taxon>
        <taxon>Phocaeicola</taxon>
    </lineage>
</organism>
<evidence type="ECO:0000259" key="3">
    <source>
        <dbReference type="Pfam" id="PF13505"/>
    </source>
</evidence>
<name>A0A412GYG9_9BACT</name>
<keyword evidence="5" id="KW-1185">Reference proteome</keyword>
<keyword evidence="1 2" id="KW-0732">Signal</keyword>
<dbReference type="RefSeq" id="WP_118482802.1">
    <property type="nucleotide sequence ID" value="NZ_NAJU01000002.1"/>
</dbReference>
<comment type="caution">
    <text evidence="4">The sequence shown here is derived from an EMBL/GenBank/DDBJ whole genome shotgun (WGS) entry which is preliminary data.</text>
</comment>
<dbReference type="Pfam" id="PF13505">
    <property type="entry name" value="OMP_b-brl"/>
    <property type="match status" value="1"/>
</dbReference>
<dbReference type="EMBL" id="QRUU01000003">
    <property type="protein sequence ID" value="RGR99955.1"/>
    <property type="molecule type" value="Genomic_DNA"/>
</dbReference>
<feature type="signal peptide" evidence="2">
    <location>
        <begin position="1"/>
        <end position="22"/>
    </location>
</feature>
<protein>
    <submittedName>
        <fullName evidence="4">Porin family protein</fullName>
    </submittedName>
</protein>
<dbReference type="InterPro" id="IPR027385">
    <property type="entry name" value="Beta-barrel_OMP"/>
</dbReference>
<dbReference type="InterPro" id="IPR011250">
    <property type="entry name" value="OMP/PagP_B-barrel"/>
</dbReference>
<evidence type="ECO:0000256" key="2">
    <source>
        <dbReference type="SAM" id="SignalP"/>
    </source>
</evidence>
<gene>
    <name evidence="4" type="ORF">DWY20_01210</name>
</gene>
<sequence length="194" mass="20934">MKKILSTLMIVACLFMAMPAQAQFQFGLKGGLNISKLTFSEDIVKGDNRTGFFIGPMAEFTIPIVGLGVDVAALYNQSGAKAQSGNEEVSQTFKSIEVPVNLKWTLGLGSTLGAYIAAGPQFGFNVGSGHFTESFDMKSCNTSFNVGAGVKLLGHLQAGVNYNFGLSKMARSVDDQMTIEMKRNTWQISLAYMF</sequence>
<evidence type="ECO:0000313" key="5">
    <source>
        <dbReference type="Proteomes" id="UP000285864"/>
    </source>
</evidence>
<dbReference type="AlphaFoldDB" id="A0A412GYG9"/>
<evidence type="ECO:0000313" key="4">
    <source>
        <dbReference type="EMBL" id="RGR99955.1"/>
    </source>
</evidence>
<feature type="chain" id="PRO_5019423167" evidence="2">
    <location>
        <begin position="23"/>
        <end position="194"/>
    </location>
</feature>
<reference evidence="4 5" key="1">
    <citation type="submission" date="2018-08" db="EMBL/GenBank/DDBJ databases">
        <title>A genome reference for cultivated species of the human gut microbiota.</title>
        <authorList>
            <person name="Zou Y."/>
            <person name="Xue W."/>
            <person name="Luo G."/>
        </authorList>
    </citation>
    <scope>NUCLEOTIDE SEQUENCE [LARGE SCALE GENOMIC DNA]</scope>
    <source>
        <strain evidence="4 5">AF24-2</strain>
    </source>
</reference>
<evidence type="ECO:0000256" key="1">
    <source>
        <dbReference type="ARBA" id="ARBA00022729"/>
    </source>
</evidence>